<proteinExistence type="predicted"/>
<evidence type="ECO:0000313" key="2">
    <source>
        <dbReference type="Proteomes" id="UP001152300"/>
    </source>
</evidence>
<organism evidence="1 2">
    <name type="scientific">Sclerotinia nivalis</name>
    <dbReference type="NCBI Taxonomy" id="352851"/>
    <lineage>
        <taxon>Eukaryota</taxon>
        <taxon>Fungi</taxon>
        <taxon>Dikarya</taxon>
        <taxon>Ascomycota</taxon>
        <taxon>Pezizomycotina</taxon>
        <taxon>Leotiomycetes</taxon>
        <taxon>Helotiales</taxon>
        <taxon>Sclerotiniaceae</taxon>
        <taxon>Sclerotinia</taxon>
    </lineage>
</organism>
<name>A0A9X0DJU2_9HELO</name>
<sequence length="127" mass="14091">MEIAKSTNVYPKELPMANQSVDGVFYWAEEALIIHIDTISPTRYSSLGHDLNTFLRQDVQRKFQGNVTPSAMMPEDNVDAFKIMIGWLNNGVIVPNIGSESENISSMALVELLILAEKSQTTLSFGV</sequence>
<dbReference type="AlphaFoldDB" id="A0A9X0DJU2"/>
<dbReference type="Proteomes" id="UP001152300">
    <property type="component" value="Unassembled WGS sequence"/>
</dbReference>
<evidence type="ECO:0000313" key="1">
    <source>
        <dbReference type="EMBL" id="KAJ8064277.1"/>
    </source>
</evidence>
<gene>
    <name evidence="1" type="ORF">OCU04_006623</name>
</gene>
<protein>
    <submittedName>
        <fullName evidence="1">Uncharacterized protein</fullName>
    </submittedName>
</protein>
<accession>A0A9X0DJU2</accession>
<reference evidence="1" key="1">
    <citation type="submission" date="2022-11" db="EMBL/GenBank/DDBJ databases">
        <title>Genome Resource of Sclerotinia nivalis Strain SnTB1, a Plant Pathogen Isolated from American Ginseng.</title>
        <authorList>
            <person name="Fan S."/>
        </authorList>
    </citation>
    <scope>NUCLEOTIDE SEQUENCE</scope>
    <source>
        <strain evidence="1">SnTB1</strain>
    </source>
</reference>
<dbReference type="EMBL" id="JAPEIS010000007">
    <property type="protein sequence ID" value="KAJ8064277.1"/>
    <property type="molecule type" value="Genomic_DNA"/>
</dbReference>
<keyword evidence="2" id="KW-1185">Reference proteome</keyword>
<comment type="caution">
    <text evidence="1">The sequence shown here is derived from an EMBL/GenBank/DDBJ whole genome shotgun (WGS) entry which is preliminary data.</text>
</comment>